<dbReference type="GO" id="GO:0009639">
    <property type="term" value="P:response to red or far red light"/>
    <property type="evidence" value="ECO:0007669"/>
    <property type="project" value="InterPro"/>
</dbReference>
<sequence>MSVNEEAKLGTESADAYECDRCSTSSVNWGGDHLKGPHYFLDGLTMEKTVYDKEEFSFMSGEHYPSHDDPDIQALQNVEEHLLGFGNPSEYGNGKIEQCLHEEFEEILCSKGVNPNMYVLSSGRWTVDEEAQSRTRKPTIDQEFEQHFSMLML</sequence>
<name>A0AAD7LNR6_QUISA</name>
<dbReference type="Proteomes" id="UP001163823">
    <property type="component" value="Chromosome 7"/>
</dbReference>
<proteinExistence type="predicted"/>
<dbReference type="PANTHER" id="PTHR37723:SF1">
    <property type="entry name" value="PROTEIN FAR-RED-ELONGATED HYPOCOTYL 1-LIKE"/>
    <property type="match status" value="1"/>
</dbReference>
<organism evidence="1 2">
    <name type="scientific">Quillaja saponaria</name>
    <name type="common">Soap bark tree</name>
    <dbReference type="NCBI Taxonomy" id="32244"/>
    <lineage>
        <taxon>Eukaryota</taxon>
        <taxon>Viridiplantae</taxon>
        <taxon>Streptophyta</taxon>
        <taxon>Embryophyta</taxon>
        <taxon>Tracheophyta</taxon>
        <taxon>Spermatophyta</taxon>
        <taxon>Magnoliopsida</taxon>
        <taxon>eudicotyledons</taxon>
        <taxon>Gunneridae</taxon>
        <taxon>Pentapetalae</taxon>
        <taxon>rosids</taxon>
        <taxon>fabids</taxon>
        <taxon>Fabales</taxon>
        <taxon>Quillajaceae</taxon>
        <taxon>Quillaja</taxon>
    </lineage>
</organism>
<dbReference type="GO" id="GO:0016607">
    <property type="term" value="C:nuclear speck"/>
    <property type="evidence" value="ECO:0007669"/>
    <property type="project" value="TreeGrafter"/>
</dbReference>
<evidence type="ECO:0000313" key="1">
    <source>
        <dbReference type="EMBL" id="KAJ7961398.1"/>
    </source>
</evidence>
<dbReference type="InterPro" id="IPR037766">
    <property type="entry name" value="FHY1"/>
</dbReference>
<dbReference type="GO" id="GO:0005737">
    <property type="term" value="C:cytoplasm"/>
    <property type="evidence" value="ECO:0007669"/>
    <property type="project" value="TreeGrafter"/>
</dbReference>
<dbReference type="GO" id="GO:0061608">
    <property type="term" value="F:nuclear import signal receptor activity"/>
    <property type="evidence" value="ECO:0007669"/>
    <property type="project" value="TreeGrafter"/>
</dbReference>
<dbReference type="EMBL" id="JARAOO010000007">
    <property type="protein sequence ID" value="KAJ7961398.1"/>
    <property type="molecule type" value="Genomic_DNA"/>
</dbReference>
<dbReference type="GO" id="GO:0051457">
    <property type="term" value="P:maintenance of protein location in nucleus"/>
    <property type="evidence" value="ECO:0007669"/>
    <property type="project" value="TreeGrafter"/>
</dbReference>
<dbReference type="KEGG" id="qsa:O6P43_016749"/>
<accession>A0AAD7LNR6</accession>
<reference evidence="1" key="1">
    <citation type="journal article" date="2023" name="Science">
        <title>Elucidation of the pathway for biosynthesis of saponin adjuvants from the soapbark tree.</title>
        <authorList>
            <person name="Reed J."/>
            <person name="Orme A."/>
            <person name="El-Demerdash A."/>
            <person name="Owen C."/>
            <person name="Martin L.B.B."/>
            <person name="Misra R.C."/>
            <person name="Kikuchi S."/>
            <person name="Rejzek M."/>
            <person name="Martin A.C."/>
            <person name="Harkess A."/>
            <person name="Leebens-Mack J."/>
            <person name="Louveau T."/>
            <person name="Stephenson M.J."/>
            <person name="Osbourn A."/>
        </authorList>
    </citation>
    <scope>NUCLEOTIDE SEQUENCE</scope>
    <source>
        <strain evidence="1">S10</strain>
    </source>
</reference>
<dbReference type="AlphaFoldDB" id="A0AAD7LNR6"/>
<dbReference type="PANTHER" id="PTHR37723">
    <property type="entry name" value="PROTEIN FAR-RED ELONGATED HYPOCOTYL 1"/>
    <property type="match status" value="1"/>
</dbReference>
<evidence type="ECO:0000313" key="2">
    <source>
        <dbReference type="Proteomes" id="UP001163823"/>
    </source>
</evidence>
<gene>
    <name evidence="1" type="ORF">O6P43_016749</name>
</gene>
<protein>
    <submittedName>
        <fullName evidence="1">Protein FAR-RED ELONGATED HYPOCOTYL 1</fullName>
    </submittedName>
</protein>
<keyword evidence="2" id="KW-1185">Reference proteome</keyword>
<comment type="caution">
    <text evidence="1">The sequence shown here is derived from an EMBL/GenBank/DDBJ whole genome shotgun (WGS) entry which is preliminary data.</text>
</comment>